<accession>A0ABS1H9F3</accession>
<reference evidence="4 5" key="1">
    <citation type="submission" date="2020-12" db="EMBL/GenBank/DDBJ databases">
        <title>YIM B01967 draft genome.</title>
        <authorList>
            <person name="Yan X."/>
        </authorList>
    </citation>
    <scope>NUCLEOTIDE SEQUENCE [LARGE SCALE GENOMIC DNA]</scope>
    <source>
        <strain evidence="4 5">YIM B01967</strain>
    </source>
</reference>
<feature type="chain" id="PRO_5046542687" evidence="2">
    <location>
        <begin position="26"/>
        <end position="244"/>
    </location>
</feature>
<dbReference type="SUPFAM" id="SSF53187">
    <property type="entry name" value="Zn-dependent exopeptidases"/>
    <property type="match status" value="1"/>
</dbReference>
<feature type="signal peptide" evidence="2">
    <location>
        <begin position="1"/>
        <end position="25"/>
    </location>
</feature>
<evidence type="ECO:0000256" key="2">
    <source>
        <dbReference type="SAM" id="SignalP"/>
    </source>
</evidence>
<evidence type="ECO:0000313" key="5">
    <source>
        <dbReference type="Proteomes" id="UP000618943"/>
    </source>
</evidence>
<evidence type="ECO:0000256" key="1">
    <source>
        <dbReference type="ARBA" id="ARBA00022801"/>
    </source>
</evidence>
<dbReference type="InterPro" id="IPR002508">
    <property type="entry name" value="MurNAc-LAA_cat"/>
</dbReference>
<keyword evidence="1" id="KW-0378">Hydrolase</keyword>
<dbReference type="RefSeq" id="WP_200749288.1">
    <property type="nucleotide sequence ID" value="NZ_JAEOAH010000017.1"/>
</dbReference>
<dbReference type="PANTHER" id="PTHR30404:SF0">
    <property type="entry name" value="N-ACETYLMURAMOYL-L-ALANINE AMIDASE AMIC"/>
    <property type="match status" value="1"/>
</dbReference>
<sequence>MKKIIFLLLSFIVLFNIFQAGQVMAKTTVKKTNKKIIVIDPGHQQFANIGAEPIGPGSKKTKFKVTDGTHSPYTNKKESDLTLEVSKMLGKTLEKRGYKVIYTRTKQTVNISNRERANIANKQQATLFIRIHADGSINRKEKGFSVLTASSKNPYITKDVYNKSLLISKTILKKVEKNKKVKDIKGIIYRDDLSGTNWSKVPTTLVELGYMTNKEEDKKLADKKYLLSMTNSIADGIDEYMKKK</sequence>
<protein>
    <submittedName>
        <fullName evidence="4">N-acetylmuramoyl-L-alanine amidase</fullName>
    </submittedName>
</protein>
<dbReference type="Pfam" id="PF01520">
    <property type="entry name" value="Amidase_3"/>
    <property type="match status" value="1"/>
</dbReference>
<keyword evidence="5" id="KW-1185">Reference proteome</keyword>
<keyword evidence="2" id="KW-0732">Signal</keyword>
<organism evidence="4 5">
    <name type="scientific">Viridibacillus soli</name>
    <dbReference type="NCBI Taxonomy" id="2798301"/>
    <lineage>
        <taxon>Bacteria</taxon>
        <taxon>Bacillati</taxon>
        <taxon>Bacillota</taxon>
        <taxon>Bacilli</taxon>
        <taxon>Bacillales</taxon>
        <taxon>Caryophanaceae</taxon>
        <taxon>Viridibacillus</taxon>
    </lineage>
</organism>
<feature type="domain" description="MurNAc-LAA" evidence="3">
    <location>
        <begin position="117"/>
        <end position="238"/>
    </location>
</feature>
<dbReference type="SMART" id="SM00646">
    <property type="entry name" value="Ami_3"/>
    <property type="match status" value="1"/>
</dbReference>
<proteinExistence type="predicted"/>
<evidence type="ECO:0000259" key="3">
    <source>
        <dbReference type="SMART" id="SM00646"/>
    </source>
</evidence>
<dbReference type="PANTHER" id="PTHR30404">
    <property type="entry name" value="N-ACETYLMURAMOYL-L-ALANINE AMIDASE"/>
    <property type="match status" value="1"/>
</dbReference>
<name>A0ABS1H9F3_9BACL</name>
<dbReference type="InterPro" id="IPR050695">
    <property type="entry name" value="N-acetylmuramoyl_amidase_3"/>
</dbReference>
<comment type="caution">
    <text evidence="4">The sequence shown here is derived from an EMBL/GenBank/DDBJ whole genome shotgun (WGS) entry which is preliminary data.</text>
</comment>
<dbReference type="CDD" id="cd02696">
    <property type="entry name" value="MurNAc-LAA"/>
    <property type="match status" value="1"/>
</dbReference>
<dbReference type="EMBL" id="JAEOAH010000017">
    <property type="protein sequence ID" value="MBK3495648.1"/>
    <property type="molecule type" value="Genomic_DNA"/>
</dbReference>
<dbReference type="Proteomes" id="UP000618943">
    <property type="component" value="Unassembled WGS sequence"/>
</dbReference>
<evidence type="ECO:0000313" key="4">
    <source>
        <dbReference type="EMBL" id="MBK3495648.1"/>
    </source>
</evidence>
<gene>
    <name evidence="4" type="ORF">JFL43_12455</name>
</gene>
<dbReference type="Gene3D" id="3.40.630.40">
    <property type="entry name" value="Zn-dependent exopeptidases"/>
    <property type="match status" value="1"/>
</dbReference>